<comment type="caution">
    <text evidence="7">The sequence shown here is derived from an EMBL/GenBank/DDBJ whole genome shotgun (WGS) entry which is preliminary data.</text>
</comment>
<evidence type="ECO:0000256" key="2">
    <source>
        <dbReference type="ARBA" id="ARBA00022771"/>
    </source>
</evidence>
<dbReference type="SUPFAM" id="SSF57716">
    <property type="entry name" value="Glucocorticoid receptor-like (DNA-binding domain)"/>
    <property type="match status" value="1"/>
</dbReference>
<dbReference type="SMART" id="SM00692">
    <property type="entry name" value="DM3"/>
    <property type="match status" value="1"/>
</dbReference>
<gene>
    <name evidence="7" type="ORF">TNCV_886761</name>
</gene>
<evidence type="ECO:0000259" key="6">
    <source>
        <dbReference type="PROSITE" id="PS50950"/>
    </source>
</evidence>
<dbReference type="PANTHER" id="PTHR46927">
    <property type="entry name" value="AGAP005574-PA"/>
    <property type="match status" value="1"/>
</dbReference>
<dbReference type="Proteomes" id="UP000887159">
    <property type="component" value="Unassembled WGS sequence"/>
</dbReference>
<dbReference type="EMBL" id="BMAU01021087">
    <property type="protein sequence ID" value="GFX89978.1"/>
    <property type="molecule type" value="Genomic_DNA"/>
</dbReference>
<sequence>MPGYCCVPNCSSNKPGQPYVSVFRFPKDEQLLQTWKKKIPRDFKNTNNSVVCIKHFPGSFIVRKDKITDKTGTVIEIPRVYPKLSENAHPCIFPGCPSYLNETIKERSVTIQRKKKMKQLDEHNCLLISLRKTQLPILNV</sequence>
<protein>
    <recommendedName>
        <fullName evidence="6">THAP-type domain-containing protein</fullName>
    </recommendedName>
</protein>
<keyword evidence="2 5" id="KW-0863">Zinc-finger</keyword>
<dbReference type="GO" id="GO:0003677">
    <property type="term" value="F:DNA binding"/>
    <property type="evidence" value="ECO:0007669"/>
    <property type="project" value="UniProtKB-UniRule"/>
</dbReference>
<dbReference type="PANTHER" id="PTHR46927:SF3">
    <property type="entry name" value="THAP-TYPE DOMAIN-CONTAINING PROTEIN"/>
    <property type="match status" value="1"/>
</dbReference>
<dbReference type="GO" id="GO:0008270">
    <property type="term" value="F:zinc ion binding"/>
    <property type="evidence" value="ECO:0007669"/>
    <property type="project" value="UniProtKB-KW"/>
</dbReference>
<dbReference type="InterPro" id="IPR052224">
    <property type="entry name" value="THAP_domain_protein"/>
</dbReference>
<evidence type="ECO:0000256" key="3">
    <source>
        <dbReference type="ARBA" id="ARBA00022833"/>
    </source>
</evidence>
<dbReference type="Pfam" id="PF05485">
    <property type="entry name" value="THAP"/>
    <property type="match status" value="1"/>
</dbReference>
<dbReference type="InterPro" id="IPR006612">
    <property type="entry name" value="THAP_Znf"/>
</dbReference>
<keyword evidence="8" id="KW-1185">Reference proteome</keyword>
<dbReference type="PROSITE" id="PS50950">
    <property type="entry name" value="ZF_THAP"/>
    <property type="match status" value="1"/>
</dbReference>
<keyword evidence="3" id="KW-0862">Zinc</keyword>
<evidence type="ECO:0000256" key="5">
    <source>
        <dbReference type="PROSITE-ProRule" id="PRU00309"/>
    </source>
</evidence>
<evidence type="ECO:0000313" key="8">
    <source>
        <dbReference type="Proteomes" id="UP000887159"/>
    </source>
</evidence>
<keyword evidence="4 5" id="KW-0238">DNA-binding</keyword>
<dbReference type="InterPro" id="IPR038441">
    <property type="entry name" value="THAP_Znf_sf"/>
</dbReference>
<dbReference type="Gene3D" id="6.20.210.20">
    <property type="entry name" value="THAP domain"/>
    <property type="match status" value="1"/>
</dbReference>
<dbReference type="AlphaFoldDB" id="A0A8X6R7S2"/>
<evidence type="ECO:0000256" key="4">
    <source>
        <dbReference type="ARBA" id="ARBA00023125"/>
    </source>
</evidence>
<proteinExistence type="predicted"/>
<evidence type="ECO:0000256" key="1">
    <source>
        <dbReference type="ARBA" id="ARBA00022723"/>
    </source>
</evidence>
<keyword evidence="1" id="KW-0479">Metal-binding</keyword>
<dbReference type="SMART" id="SM00980">
    <property type="entry name" value="THAP"/>
    <property type="match status" value="1"/>
</dbReference>
<name>A0A8X6R7S2_TRICX</name>
<accession>A0A8X6R7S2</accession>
<evidence type="ECO:0000313" key="7">
    <source>
        <dbReference type="EMBL" id="GFX89978.1"/>
    </source>
</evidence>
<organism evidence="7 8">
    <name type="scientific">Trichonephila clavipes</name>
    <name type="common">Golden silk orbweaver</name>
    <name type="synonym">Nephila clavipes</name>
    <dbReference type="NCBI Taxonomy" id="2585209"/>
    <lineage>
        <taxon>Eukaryota</taxon>
        <taxon>Metazoa</taxon>
        <taxon>Ecdysozoa</taxon>
        <taxon>Arthropoda</taxon>
        <taxon>Chelicerata</taxon>
        <taxon>Arachnida</taxon>
        <taxon>Araneae</taxon>
        <taxon>Araneomorphae</taxon>
        <taxon>Entelegynae</taxon>
        <taxon>Araneoidea</taxon>
        <taxon>Nephilidae</taxon>
        <taxon>Trichonephila</taxon>
    </lineage>
</organism>
<feature type="domain" description="THAP-type" evidence="6">
    <location>
        <begin position="1"/>
        <end position="93"/>
    </location>
</feature>
<reference evidence="7" key="1">
    <citation type="submission" date="2020-08" db="EMBL/GenBank/DDBJ databases">
        <title>Multicomponent nature underlies the extraordinary mechanical properties of spider dragline silk.</title>
        <authorList>
            <person name="Kono N."/>
            <person name="Nakamura H."/>
            <person name="Mori M."/>
            <person name="Yoshida Y."/>
            <person name="Ohtoshi R."/>
            <person name="Malay A.D."/>
            <person name="Moran D.A.P."/>
            <person name="Tomita M."/>
            <person name="Numata K."/>
            <person name="Arakawa K."/>
        </authorList>
    </citation>
    <scope>NUCLEOTIDE SEQUENCE</scope>
</reference>